<dbReference type="GO" id="GO:0005930">
    <property type="term" value="C:axoneme"/>
    <property type="evidence" value="ECO:0007669"/>
    <property type="project" value="UniProtKB-SubCell"/>
</dbReference>
<comment type="subcellular location">
    <subcellularLocation>
        <location evidence="1">Cytoplasm</location>
        <location evidence="1">Cytoskeleton</location>
        <location evidence="1">Cilium axoneme</location>
    </subcellularLocation>
</comment>
<dbReference type="Proteomes" id="UP001211907">
    <property type="component" value="Unassembled WGS sequence"/>
</dbReference>
<feature type="coiled-coil region" evidence="8">
    <location>
        <begin position="1038"/>
        <end position="1065"/>
    </location>
</feature>
<dbReference type="InterPro" id="IPR001680">
    <property type="entry name" value="WD40_rpt"/>
</dbReference>
<keyword evidence="10" id="KW-0969">Cilium</keyword>
<evidence type="ECO:0000256" key="9">
    <source>
        <dbReference type="SAM" id="MobiDB-lite"/>
    </source>
</evidence>
<dbReference type="InterPro" id="IPR036322">
    <property type="entry name" value="WD40_repeat_dom_sf"/>
</dbReference>
<dbReference type="PANTHER" id="PTHR14885">
    <property type="entry name" value="CILIA- AND FLAGELLA-ASSOCIATED PROTEIN 43-RELATED"/>
    <property type="match status" value="1"/>
</dbReference>
<feature type="compositionally biased region" description="Acidic residues" evidence="9">
    <location>
        <begin position="8"/>
        <end position="24"/>
    </location>
</feature>
<keyword evidence="6" id="KW-0206">Cytoskeleton</keyword>
<proteinExistence type="predicted"/>
<organism evidence="10 11">
    <name type="scientific">Physocladia obscura</name>
    <dbReference type="NCBI Taxonomy" id="109957"/>
    <lineage>
        <taxon>Eukaryota</taxon>
        <taxon>Fungi</taxon>
        <taxon>Fungi incertae sedis</taxon>
        <taxon>Chytridiomycota</taxon>
        <taxon>Chytridiomycota incertae sedis</taxon>
        <taxon>Chytridiomycetes</taxon>
        <taxon>Chytridiales</taxon>
        <taxon>Chytriomycetaceae</taxon>
        <taxon>Physocladia</taxon>
    </lineage>
</organism>
<gene>
    <name evidence="10" type="primary">WDR52</name>
    <name evidence="10" type="ORF">HK100_010622</name>
</gene>
<evidence type="ECO:0000256" key="2">
    <source>
        <dbReference type="ARBA" id="ARBA00022490"/>
    </source>
</evidence>
<dbReference type="PANTHER" id="PTHR14885:SF3">
    <property type="entry name" value="CILIA- AND FLAGELLA-ASSOCIATED PROTEIN 44"/>
    <property type="match status" value="1"/>
</dbReference>
<dbReference type="InterPro" id="IPR015943">
    <property type="entry name" value="WD40/YVTN_repeat-like_dom_sf"/>
</dbReference>
<evidence type="ECO:0000256" key="7">
    <source>
        <dbReference type="ARBA" id="ARBA00023273"/>
    </source>
</evidence>
<dbReference type="SUPFAM" id="SSF50978">
    <property type="entry name" value="WD40 repeat-like"/>
    <property type="match status" value="1"/>
</dbReference>
<evidence type="ECO:0000256" key="8">
    <source>
        <dbReference type="SAM" id="Coils"/>
    </source>
</evidence>
<accession>A0AAD5T552</accession>
<keyword evidence="10" id="KW-0282">Flagellum</keyword>
<name>A0AAD5T552_9FUNG</name>
<dbReference type="Pfam" id="PF00400">
    <property type="entry name" value="WD40"/>
    <property type="match status" value="1"/>
</dbReference>
<sequence>MIGTNAEDSADSDYEETDDDEDEEEQKIQNIGRSALITCNSGEMFSIKVPHPESVNTQVTFQLDTVQLKLKPWILNVPTPKAVVSPLQIPKDGDDQKIVSEAISQNIPETDGQAVAPGEIVAKSPDLKADKRIGSAIRKVRGLSITSTSAISRVLYLPISGYFFIAMVNKYGESEIRLILVGNSKFTTLRLSPSGKYLLAGTMDGTTCVRQISVNDITIPSHWKLGHETYEQYSKSFNDSVQHIKIERGISQSDPLPRDQIFDGQFWMGHVHDCDRGVISSVAISFDEAFICSAGADGGIFMFRIASNAIDEREGYEAPEEAETVLDITDKSVYTIQETKVKSERDREIAEAESKKIVARQKINALRSEYLKVLSTIENTDHKTQFPENMQVDPDLHTDIETETSQRISNVRKELEWISEKESIGPNKLHKKFLDNIKTSSIHVTAIQSPSAVSTFRTTKLPEKSDIFGLQNIINNSEQNVTALLSRVGINTADTHKDGGGLDIDGQKSQNHVVSKKATGKHEQTQLNDSRSKLEVRKALRAERAQMWKTLMDAKPDANYEDRRDVAAIRYAEAHMGDYKLKTSEKYIVPESERVDADKKRRQIIILKESIFGIKEDQTEKVQTFNRKLFKLGHTNKNFLISIPEMDQGCYPEERYKVSDADIESLKMEETIQSMRGGGDGDFDGFGGGGGVNNKTGANAVPKTQDSAESEREILEIKQKLEKDVDRDIFKKTELEIAEEEAEKKALIFQRNSILKKLESYIQAFDKSVDTLMHERIALEADVKLVDMKLLLLYREWVHLKEFEKHDNYLAEKLHTKQSEKTEIAVKIKECQEKLNGKKAEVEAIIGSEKELQEDFVKTASAHNSKYEDFLTKVFKKKIKRTKKKVKTEEDGVEEEEEEEEEEEDDDDEDFDDDESGGENNEDESLDSCPPDLDPTVFNRILELRERKLDLEDALVEIQKAVETFKKENDTLIKKEKVIDTALRSSESEIQDFQTQKQRKLNELDVIVPLRLHQIQYLENNALPQNLSQALIFVNNGLYKLKNRIKELQQEKLDIRKNHKELKKMHVALIKSRKEKQQKLTELEGRATDVQMLKFGQTIDLEKLERMGINRSADELSEKLQKEDDKRLKELEFRNREIKRVKDTLTDMTRQNTVLLENLVNLTEAHQNLEEALNLSQATVNAEYSGLQKKDVLERNKLISLVQTQANEIDALKKEIELLIRKPLRQQQQQQLAAGPKNASKMLPTYHRASGVKMATVNSIPSNPVADVEYRNDEAVLYEEEGQTIHAI</sequence>
<keyword evidence="7" id="KW-0966">Cell projection</keyword>
<feature type="coiled-coil region" evidence="8">
    <location>
        <begin position="1152"/>
        <end position="1222"/>
    </location>
</feature>
<keyword evidence="3" id="KW-0853">WD repeat</keyword>
<keyword evidence="5 8" id="KW-0175">Coiled coil</keyword>
<evidence type="ECO:0000313" key="10">
    <source>
        <dbReference type="EMBL" id="KAJ3125750.1"/>
    </source>
</evidence>
<feature type="compositionally biased region" description="Acidic residues" evidence="9">
    <location>
        <begin position="891"/>
        <end position="926"/>
    </location>
</feature>
<keyword evidence="11" id="KW-1185">Reference proteome</keyword>
<evidence type="ECO:0000313" key="11">
    <source>
        <dbReference type="Proteomes" id="UP001211907"/>
    </source>
</evidence>
<evidence type="ECO:0000256" key="4">
    <source>
        <dbReference type="ARBA" id="ARBA00022737"/>
    </source>
</evidence>
<keyword evidence="2" id="KW-0963">Cytoplasm</keyword>
<evidence type="ECO:0000256" key="5">
    <source>
        <dbReference type="ARBA" id="ARBA00023054"/>
    </source>
</evidence>
<protein>
    <submittedName>
        <fullName evidence="10">Cilia- and flagella-associated protein 44</fullName>
    </submittedName>
</protein>
<feature type="region of interest" description="Disordered" evidence="9">
    <location>
        <begin position="1"/>
        <end position="24"/>
    </location>
</feature>
<dbReference type="Gene3D" id="2.130.10.10">
    <property type="entry name" value="YVTN repeat-like/Quinoprotein amine dehydrogenase"/>
    <property type="match status" value="1"/>
</dbReference>
<evidence type="ECO:0000256" key="6">
    <source>
        <dbReference type="ARBA" id="ARBA00023212"/>
    </source>
</evidence>
<evidence type="ECO:0000256" key="3">
    <source>
        <dbReference type="ARBA" id="ARBA00022574"/>
    </source>
</evidence>
<keyword evidence="4" id="KW-0677">Repeat</keyword>
<feature type="region of interest" description="Disordered" evidence="9">
    <location>
        <begin position="886"/>
        <end position="933"/>
    </location>
</feature>
<dbReference type="EMBL" id="JADGJH010000593">
    <property type="protein sequence ID" value="KAJ3125750.1"/>
    <property type="molecule type" value="Genomic_DNA"/>
</dbReference>
<feature type="coiled-coil region" evidence="8">
    <location>
        <begin position="941"/>
        <end position="1003"/>
    </location>
</feature>
<dbReference type="Pfam" id="PF25828">
    <property type="entry name" value="CC_Cfap43"/>
    <property type="match status" value="1"/>
</dbReference>
<evidence type="ECO:0000256" key="1">
    <source>
        <dbReference type="ARBA" id="ARBA00004430"/>
    </source>
</evidence>
<comment type="caution">
    <text evidence="10">The sequence shown here is derived from an EMBL/GenBank/DDBJ whole genome shotgun (WGS) entry which is preliminary data.</text>
</comment>
<reference evidence="10" key="1">
    <citation type="submission" date="2020-05" db="EMBL/GenBank/DDBJ databases">
        <title>Phylogenomic resolution of chytrid fungi.</title>
        <authorList>
            <person name="Stajich J.E."/>
            <person name="Amses K."/>
            <person name="Simmons R."/>
            <person name="Seto K."/>
            <person name="Myers J."/>
            <person name="Bonds A."/>
            <person name="Quandt C.A."/>
            <person name="Barry K."/>
            <person name="Liu P."/>
            <person name="Grigoriev I."/>
            <person name="Longcore J.E."/>
            <person name="James T.Y."/>
        </authorList>
    </citation>
    <scope>NUCLEOTIDE SEQUENCE</scope>
    <source>
        <strain evidence="10">JEL0513</strain>
    </source>
</reference>